<protein>
    <recommendedName>
        <fullName evidence="4">LPP20 lipoprotein</fullName>
    </recommendedName>
</protein>
<dbReference type="RefSeq" id="WP_132951141.1">
    <property type="nucleotide sequence ID" value="NZ_SLXU01000005.1"/>
</dbReference>
<feature type="signal peptide" evidence="1">
    <location>
        <begin position="1"/>
        <end position="26"/>
    </location>
</feature>
<dbReference type="PIRSF" id="PIRSF028687">
    <property type="entry name" value="UCP028687"/>
    <property type="match status" value="1"/>
</dbReference>
<evidence type="ECO:0008006" key="4">
    <source>
        <dbReference type="Google" id="ProtNLM"/>
    </source>
</evidence>
<dbReference type="AlphaFoldDB" id="A0A4R2RGX3"/>
<dbReference type="OrthoDB" id="7348506at2"/>
<dbReference type="Proteomes" id="UP000295050">
    <property type="component" value="Unassembled WGS sequence"/>
</dbReference>
<gene>
    <name evidence="2" type="ORF">EV663_10575</name>
</gene>
<evidence type="ECO:0000313" key="2">
    <source>
        <dbReference type="EMBL" id="TCP61357.1"/>
    </source>
</evidence>
<keyword evidence="1" id="KW-0732">Signal</keyword>
<sequence length="175" mass="18623">MPRFHNLLTALLLPALAGCMAMPKSASDALPADAGPGATQLAQVKDDLDGLSVQTGTRLLKTDEAAPAIRGLGFSQVSTQPGKSTNEKRLMAIRAARLDAMRDLAEQVHGIRLSGESTLRDTAMRNDLLFAQVQGEIRGARTVRITPKDGDTFEVVLELDADTVAYIVRAAKGQA</sequence>
<dbReference type="EMBL" id="SLXU01000005">
    <property type="protein sequence ID" value="TCP61357.1"/>
    <property type="molecule type" value="Genomic_DNA"/>
</dbReference>
<accession>A0A4R2RGX3</accession>
<dbReference type="PROSITE" id="PS51257">
    <property type="entry name" value="PROKAR_LIPOPROTEIN"/>
    <property type="match status" value="1"/>
</dbReference>
<feature type="chain" id="PRO_5020640100" description="LPP20 lipoprotein" evidence="1">
    <location>
        <begin position="27"/>
        <end position="175"/>
    </location>
</feature>
<proteinExistence type="predicted"/>
<comment type="caution">
    <text evidence="2">The sequence shown here is derived from an EMBL/GenBank/DDBJ whole genome shotgun (WGS) entry which is preliminary data.</text>
</comment>
<evidence type="ECO:0000256" key="1">
    <source>
        <dbReference type="SAM" id="SignalP"/>
    </source>
</evidence>
<evidence type="ECO:0000313" key="3">
    <source>
        <dbReference type="Proteomes" id="UP000295050"/>
    </source>
</evidence>
<keyword evidence="3" id="KW-1185">Reference proteome</keyword>
<dbReference type="InterPro" id="IPR007293">
    <property type="entry name" value="FlgP"/>
</dbReference>
<organism evidence="2 3">
    <name type="scientific">Rhodovulum bhavnagarense</name>
    <dbReference type="NCBI Taxonomy" id="992286"/>
    <lineage>
        <taxon>Bacteria</taxon>
        <taxon>Pseudomonadati</taxon>
        <taxon>Pseudomonadota</taxon>
        <taxon>Alphaproteobacteria</taxon>
        <taxon>Rhodobacterales</taxon>
        <taxon>Paracoccaceae</taxon>
        <taxon>Rhodovulum</taxon>
    </lineage>
</organism>
<reference evidence="2 3" key="1">
    <citation type="submission" date="2019-03" db="EMBL/GenBank/DDBJ databases">
        <title>Genomic Encyclopedia of Type Strains, Phase IV (KMG-IV): sequencing the most valuable type-strain genomes for metagenomic binning, comparative biology and taxonomic classification.</title>
        <authorList>
            <person name="Goeker M."/>
        </authorList>
    </citation>
    <scope>NUCLEOTIDE SEQUENCE [LARGE SCALE GENOMIC DNA]</scope>
    <source>
        <strain evidence="2 3">DSM 24766</strain>
    </source>
</reference>
<name>A0A4R2RGX3_9RHOB</name>